<gene>
    <name evidence="2" type="ORF">NYM_LOCUS18966</name>
</gene>
<dbReference type="PANTHER" id="PTHR31276">
    <property type="match status" value="1"/>
</dbReference>
<organism evidence="2">
    <name type="scientific">Nymphaea colorata</name>
    <name type="common">pocket water lily</name>
    <dbReference type="NCBI Taxonomy" id="210225"/>
    <lineage>
        <taxon>Eukaryota</taxon>
        <taxon>Viridiplantae</taxon>
        <taxon>Streptophyta</taxon>
        <taxon>Embryophyta</taxon>
        <taxon>Tracheophyta</taxon>
        <taxon>Spermatophyta</taxon>
        <taxon>Magnoliopsida</taxon>
        <taxon>Nymphaeales</taxon>
        <taxon>Nymphaeaceae</taxon>
        <taxon>Nymphaea</taxon>
    </lineage>
</organism>
<evidence type="ECO:0008006" key="3">
    <source>
        <dbReference type="Google" id="ProtNLM"/>
    </source>
</evidence>
<feature type="compositionally biased region" description="Basic residues" evidence="1">
    <location>
        <begin position="1"/>
        <end position="17"/>
    </location>
</feature>
<dbReference type="GO" id="GO:0010274">
    <property type="term" value="P:hydrotropism"/>
    <property type="evidence" value="ECO:0007669"/>
    <property type="project" value="InterPro"/>
</dbReference>
<name>A0A5K1D3T2_9MAGN</name>
<protein>
    <recommendedName>
        <fullName evidence="3">Protein MIZU-KUSSEI 1</fullName>
    </recommendedName>
</protein>
<feature type="compositionally biased region" description="Low complexity" evidence="1">
    <location>
        <begin position="18"/>
        <end position="27"/>
    </location>
</feature>
<dbReference type="PANTHER" id="PTHR31276:SF6">
    <property type="entry name" value="PROTEIN MIZU-KUSSEI 1"/>
    <property type="match status" value="1"/>
</dbReference>
<dbReference type="OMA" id="LHSIPMW"/>
<dbReference type="InterPro" id="IPR006460">
    <property type="entry name" value="MIZ1-like_pln"/>
</dbReference>
<accession>A0A5K1D3T2</accession>
<feature type="region of interest" description="Disordered" evidence="1">
    <location>
        <begin position="1"/>
        <end position="42"/>
    </location>
</feature>
<dbReference type="Gramene" id="NC5G0049290.1">
    <property type="protein sequence ID" value="NC5G0049290.1:cds"/>
    <property type="gene ID" value="NC5G0049290"/>
</dbReference>
<dbReference type="AlphaFoldDB" id="A0A5K1D3T2"/>
<proteinExistence type="predicted"/>
<reference evidence="2" key="1">
    <citation type="submission" date="2019-09" db="EMBL/GenBank/DDBJ databases">
        <authorList>
            <person name="Zhang L."/>
        </authorList>
    </citation>
    <scope>NUCLEOTIDE SEQUENCE</scope>
</reference>
<dbReference type="NCBIfam" id="TIGR01570">
    <property type="entry name" value="A_thal_3588"/>
    <property type="match status" value="1"/>
</dbReference>
<dbReference type="EMBL" id="LR721783">
    <property type="protein sequence ID" value="VVW33671.1"/>
    <property type="molecule type" value="Genomic_DNA"/>
</dbReference>
<sequence length="201" mass="22132">MLLHHHDHRRHRSRTRRPTTTGSSSDATADDRPSISGTTVTGTFYGHRRGHVSLCLQQDRLATTPPLLLDLAIPTKLLAKEMHSGIVRIALETDRRRDGPQSESGADPPLHSVPVWTTFCNGRRLGYAVKRRVSEKDRLILKTVQSTSVGAGVIPSEDGEVMYMRAGFRRVVGSADSESYHLINPDGTGGQELSVFLLRTG</sequence>
<dbReference type="Pfam" id="PF04759">
    <property type="entry name" value="DUF617"/>
    <property type="match status" value="1"/>
</dbReference>
<dbReference type="OrthoDB" id="774785at2759"/>
<evidence type="ECO:0000256" key="1">
    <source>
        <dbReference type="SAM" id="MobiDB-lite"/>
    </source>
</evidence>
<evidence type="ECO:0000313" key="2">
    <source>
        <dbReference type="EMBL" id="VVW33671.1"/>
    </source>
</evidence>